<gene>
    <name evidence="2" type="ORF">ASTO00021_LOCUS17392</name>
</gene>
<protein>
    <submittedName>
        <fullName evidence="2">Uncharacterized protein</fullName>
    </submittedName>
</protein>
<dbReference type="EMBL" id="HBIN01022643">
    <property type="protein sequence ID" value="CAE0447420.1"/>
    <property type="molecule type" value="Transcribed_RNA"/>
</dbReference>
<feature type="chain" id="PRO_5030641551" evidence="1">
    <location>
        <begin position="19"/>
        <end position="304"/>
    </location>
</feature>
<accession>A0A7S3PQT3</accession>
<name>A0A7S3PQT3_9STRA</name>
<dbReference type="AlphaFoldDB" id="A0A7S3PQT3"/>
<reference evidence="2" key="1">
    <citation type="submission" date="2021-01" db="EMBL/GenBank/DDBJ databases">
        <authorList>
            <person name="Corre E."/>
            <person name="Pelletier E."/>
            <person name="Niang G."/>
            <person name="Scheremetjew M."/>
            <person name="Finn R."/>
            <person name="Kale V."/>
            <person name="Holt S."/>
            <person name="Cochrane G."/>
            <person name="Meng A."/>
            <person name="Brown T."/>
            <person name="Cohen L."/>
        </authorList>
    </citation>
    <scope>NUCLEOTIDE SEQUENCE</scope>
    <source>
        <strain evidence="2">GSBS06</strain>
    </source>
</reference>
<evidence type="ECO:0000256" key="1">
    <source>
        <dbReference type="SAM" id="SignalP"/>
    </source>
</evidence>
<organism evidence="2">
    <name type="scientific">Aplanochytrium stocchinoi</name>
    <dbReference type="NCBI Taxonomy" id="215587"/>
    <lineage>
        <taxon>Eukaryota</taxon>
        <taxon>Sar</taxon>
        <taxon>Stramenopiles</taxon>
        <taxon>Bigyra</taxon>
        <taxon>Labyrinthulomycetes</taxon>
        <taxon>Thraustochytrida</taxon>
        <taxon>Thraustochytriidae</taxon>
        <taxon>Aplanochytrium</taxon>
    </lineage>
</organism>
<sequence>MNKFSLFLLVSVVSVGAAFEYKAAVVKLGRAAQELQTNFVEKGLHYNEHDFTRVLQGQSEFSQFLSPQCSLIINDFIDAVNTTAGPSQTQVQQTVNCFYGIIVAVFESCMVNYPAIWEPFSCLFQNFLTDISEEADGECVAESDDEAASDDVSDNFGEFPDLGNETLNATQCEDFFGSQEDGFEETICIALIEPTTFINDGQNFLNDVATNFAGIQSCATLVALGFADQFNFTDIAADGGDISDSDGEIEDNPVDGINAQLDDCNLGHEDFIDQFRIKSSANSHFQVPSVLLGLIIAGFASMLN</sequence>
<evidence type="ECO:0000313" key="2">
    <source>
        <dbReference type="EMBL" id="CAE0447420.1"/>
    </source>
</evidence>
<keyword evidence="1" id="KW-0732">Signal</keyword>
<proteinExistence type="predicted"/>
<feature type="signal peptide" evidence="1">
    <location>
        <begin position="1"/>
        <end position="18"/>
    </location>
</feature>